<protein>
    <submittedName>
        <fullName evidence="2">Uncharacterized protein</fullName>
    </submittedName>
</protein>
<keyword evidence="1" id="KW-0812">Transmembrane</keyword>
<dbReference type="Proteomes" id="UP000034664">
    <property type="component" value="Unassembled WGS sequence"/>
</dbReference>
<sequence>MIYLVKPVQAFYDDDQPLLLVLISYRSDKEFAEIADLSSAVYGTYEHPDYSTPLMLVAMNRSTYEQVHLTVESALIADDQFDVSHYYILEGDVGSIISIPGVSEIIQLSDSALLLKTTNGIPLSDAQPLREKVMPLPYLSETIETVSTSEDIPVSSPAENRIIVFVVVITLLAILVSLAFYMIRRRKQDISNDY</sequence>
<keyword evidence="1" id="KW-1133">Transmembrane helix</keyword>
<name>A0A0G0T413_9BACT</name>
<evidence type="ECO:0000256" key="1">
    <source>
        <dbReference type="SAM" id="Phobius"/>
    </source>
</evidence>
<accession>A0A0G0T413</accession>
<keyword evidence="1" id="KW-0472">Membrane</keyword>
<evidence type="ECO:0000313" key="2">
    <source>
        <dbReference type="EMBL" id="KKR71729.1"/>
    </source>
</evidence>
<reference evidence="2 3" key="1">
    <citation type="journal article" date="2015" name="Nature">
        <title>rRNA introns, odd ribosomes, and small enigmatic genomes across a large radiation of phyla.</title>
        <authorList>
            <person name="Brown C.T."/>
            <person name="Hug L.A."/>
            <person name="Thomas B.C."/>
            <person name="Sharon I."/>
            <person name="Castelle C.J."/>
            <person name="Singh A."/>
            <person name="Wilkins M.J."/>
            <person name="Williams K.H."/>
            <person name="Banfield J.F."/>
        </authorList>
    </citation>
    <scope>NUCLEOTIDE SEQUENCE [LARGE SCALE GENOMIC DNA]</scope>
</reference>
<gene>
    <name evidence="2" type="ORF">UU14_C0020G0002</name>
</gene>
<dbReference type="AlphaFoldDB" id="A0A0G0T413"/>
<comment type="caution">
    <text evidence="2">The sequence shown here is derived from an EMBL/GenBank/DDBJ whole genome shotgun (WGS) entry which is preliminary data.</text>
</comment>
<organism evidence="2 3">
    <name type="scientific">Candidatus Roizmanbacteria bacterium GW2011_GWB1_40_7</name>
    <dbReference type="NCBI Taxonomy" id="1618482"/>
    <lineage>
        <taxon>Bacteria</taxon>
        <taxon>Candidatus Roizmaniibacteriota</taxon>
    </lineage>
</organism>
<proteinExistence type="predicted"/>
<dbReference type="EMBL" id="LBZM01000020">
    <property type="protein sequence ID" value="KKR71729.1"/>
    <property type="molecule type" value="Genomic_DNA"/>
</dbReference>
<feature type="transmembrane region" description="Helical" evidence="1">
    <location>
        <begin position="162"/>
        <end position="183"/>
    </location>
</feature>
<evidence type="ECO:0000313" key="3">
    <source>
        <dbReference type="Proteomes" id="UP000034664"/>
    </source>
</evidence>